<evidence type="ECO:0000313" key="20">
    <source>
        <dbReference type="Proteomes" id="UP001202550"/>
    </source>
</evidence>
<dbReference type="RefSeq" id="WP_249060808.1">
    <property type="nucleotide sequence ID" value="NZ_JALZWP010000026.1"/>
</dbReference>
<evidence type="ECO:0000256" key="2">
    <source>
        <dbReference type="ARBA" id="ARBA00009450"/>
    </source>
</evidence>
<sequence>MTRTVARRPFAMALAGLGLLASCGLPTQGPSADEIVAQASTDSYELIDVTENVAQQLRGNRTPGFSSVFRTAPRLANRTQLGIGDVITVRIFEAGDGGLFQARNGDGAVLIPNVVVEPDGLITLPYTGEIMARGRSVSDIEAQIVTALQGKAIEPQAVVTLSEDANNTVTVMGEVARPARVPLSPRGYRLSEAMVAVGGARHPSYETFVTVTRQGKSSTAGLDRILNEPEQNIALRAGDLITFTRRQASYTIMGSVARPADIPFNEAEITLLEAIGKSSGLDDGRADPSSVFLLRRESSETLQTMGIAAKPWWSRASHGVPTVYRVDMSQPSSLFNATAIHIRNGDVIYAANAGAVELRKALGMFGLTVNTLSDTRRLSE</sequence>
<evidence type="ECO:0000259" key="17">
    <source>
        <dbReference type="Pfam" id="PF10531"/>
    </source>
</evidence>
<evidence type="ECO:0000256" key="14">
    <source>
        <dbReference type="ARBA" id="ARBA00023288"/>
    </source>
</evidence>
<evidence type="ECO:0000256" key="8">
    <source>
        <dbReference type="ARBA" id="ARBA00023047"/>
    </source>
</evidence>
<dbReference type="InterPro" id="IPR019554">
    <property type="entry name" value="Soluble_ligand-bd"/>
</dbReference>
<keyword evidence="14" id="KW-0449">Lipoprotein</keyword>
<evidence type="ECO:0000256" key="7">
    <source>
        <dbReference type="ARBA" id="ARBA00022729"/>
    </source>
</evidence>
<feature type="chain" id="PRO_5046584700" evidence="15">
    <location>
        <begin position="22"/>
        <end position="380"/>
    </location>
</feature>
<evidence type="ECO:0000256" key="10">
    <source>
        <dbReference type="ARBA" id="ARBA00023114"/>
    </source>
</evidence>
<comment type="subcellular location">
    <subcellularLocation>
        <location evidence="1">Cell outer membrane</location>
        <topology evidence="1">Multi-pass membrane protein</topology>
    </subcellularLocation>
</comment>
<dbReference type="EMBL" id="JALZWP010000026">
    <property type="protein sequence ID" value="MCL1630161.1"/>
    <property type="molecule type" value="Genomic_DNA"/>
</dbReference>
<keyword evidence="3" id="KW-0813">Transport</keyword>
<evidence type="ECO:0000256" key="4">
    <source>
        <dbReference type="ARBA" id="ARBA00022452"/>
    </source>
</evidence>
<evidence type="ECO:0000256" key="3">
    <source>
        <dbReference type="ARBA" id="ARBA00022448"/>
    </source>
</evidence>
<dbReference type="InterPro" id="IPR054765">
    <property type="entry name" value="SLBB_dom"/>
</dbReference>
<dbReference type="Pfam" id="PF10531">
    <property type="entry name" value="SLBB"/>
    <property type="match status" value="1"/>
</dbReference>
<protein>
    <submittedName>
        <fullName evidence="19">Polysaccharide export protein</fullName>
    </submittedName>
</protein>
<keyword evidence="7 15" id="KW-0732">Signal</keyword>
<name>A0ABT0M5M1_9RHOB</name>
<keyword evidence="8" id="KW-0625">Polysaccharide transport</keyword>
<dbReference type="Pfam" id="PF02563">
    <property type="entry name" value="Poly_export"/>
    <property type="match status" value="1"/>
</dbReference>
<dbReference type="Pfam" id="PF22461">
    <property type="entry name" value="SLBB_2"/>
    <property type="match status" value="1"/>
</dbReference>
<dbReference type="InterPro" id="IPR003715">
    <property type="entry name" value="Poly_export_N"/>
</dbReference>
<evidence type="ECO:0000259" key="16">
    <source>
        <dbReference type="Pfam" id="PF02563"/>
    </source>
</evidence>
<dbReference type="InterPro" id="IPR049712">
    <property type="entry name" value="Poly_export"/>
</dbReference>
<comment type="similarity">
    <text evidence="2">Belongs to the BexD/CtrA/VexA family.</text>
</comment>
<dbReference type="PANTHER" id="PTHR33619:SF3">
    <property type="entry name" value="POLYSACCHARIDE EXPORT PROTEIN GFCE-RELATED"/>
    <property type="match status" value="1"/>
</dbReference>
<evidence type="ECO:0000256" key="11">
    <source>
        <dbReference type="ARBA" id="ARBA00023136"/>
    </source>
</evidence>
<feature type="signal peptide" evidence="15">
    <location>
        <begin position="1"/>
        <end position="21"/>
    </location>
</feature>
<accession>A0ABT0M5M1</accession>
<feature type="domain" description="Polysaccharide export protein N-terminal" evidence="16">
    <location>
        <begin position="79"/>
        <end position="161"/>
    </location>
</feature>
<dbReference type="PANTHER" id="PTHR33619">
    <property type="entry name" value="POLYSACCHARIDE EXPORT PROTEIN GFCE-RELATED"/>
    <property type="match status" value="1"/>
</dbReference>
<feature type="domain" description="SLBB" evidence="18">
    <location>
        <begin position="250"/>
        <end position="349"/>
    </location>
</feature>
<keyword evidence="5" id="KW-0762">Sugar transport</keyword>
<keyword evidence="6" id="KW-0812">Transmembrane</keyword>
<evidence type="ECO:0000256" key="1">
    <source>
        <dbReference type="ARBA" id="ARBA00004571"/>
    </source>
</evidence>
<keyword evidence="4" id="KW-1134">Transmembrane beta strand</keyword>
<organism evidence="19 20">
    <name type="scientific">Roseinatronobacter domitianus</name>
    <dbReference type="NCBI Taxonomy" id="2940293"/>
    <lineage>
        <taxon>Bacteria</taxon>
        <taxon>Pseudomonadati</taxon>
        <taxon>Pseudomonadota</taxon>
        <taxon>Alphaproteobacteria</taxon>
        <taxon>Rhodobacterales</taxon>
        <taxon>Paracoccaceae</taxon>
        <taxon>Roseinatronobacter</taxon>
    </lineage>
</organism>
<evidence type="ECO:0000256" key="15">
    <source>
        <dbReference type="SAM" id="SignalP"/>
    </source>
</evidence>
<evidence type="ECO:0000256" key="9">
    <source>
        <dbReference type="ARBA" id="ARBA00023065"/>
    </source>
</evidence>
<evidence type="ECO:0000256" key="5">
    <source>
        <dbReference type="ARBA" id="ARBA00022597"/>
    </source>
</evidence>
<comment type="caution">
    <text evidence="19">The sequence shown here is derived from an EMBL/GenBank/DDBJ whole genome shotgun (WGS) entry which is preliminary data.</text>
</comment>
<dbReference type="Proteomes" id="UP001202550">
    <property type="component" value="Unassembled WGS sequence"/>
</dbReference>
<proteinExistence type="inferred from homology"/>
<dbReference type="Gene3D" id="3.10.560.10">
    <property type="entry name" value="Outer membrane lipoprotein wza domain like"/>
    <property type="match status" value="2"/>
</dbReference>
<evidence type="ECO:0000313" key="19">
    <source>
        <dbReference type="EMBL" id="MCL1630161.1"/>
    </source>
</evidence>
<gene>
    <name evidence="19" type="ORF">M3N55_15675</name>
</gene>
<evidence type="ECO:0000256" key="13">
    <source>
        <dbReference type="ARBA" id="ARBA00023237"/>
    </source>
</evidence>
<keyword evidence="13" id="KW-0998">Cell outer membrane</keyword>
<keyword evidence="12" id="KW-0564">Palmitate</keyword>
<reference evidence="19 20" key="1">
    <citation type="submission" date="2022-05" db="EMBL/GenBank/DDBJ databases">
        <title>Seasonal and diel survey of microbial diversity of the Tyrrhenian coast.</title>
        <authorList>
            <person name="Gattoni G."/>
            <person name="Corral P."/>
        </authorList>
    </citation>
    <scope>NUCLEOTIDE SEQUENCE [LARGE SCALE GENOMIC DNA]</scope>
    <source>
        <strain evidence="19 20">V10</strain>
    </source>
</reference>
<evidence type="ECO:0000256" key="12">
    <source>
        <dbReference type="ARBA" id="ARBA00023139"/>
    </source>
</evidence>
<keyword evidence="20" id="KW-1185">Reference proteome</keyword>
<dbReference type="Gene3D" id="3.30.1950.10">
    <property type="entry name" value="wza like domain"/>
    <property type="match status" value="1"/>
</dbReference>
<keyword evidence="10" id="KW-0626">Porin</keyword>
<keyword evidence="11" id="KW-0472">Membrane</keyword>
<dbReference type="PROSITE" id="PS51257">
    <property type="entry name" value="PROKAR_LIPOPROTEIN"/>
    <property type="match status" value="1"/>
</dbReference>
<keyword evidence="9" id="KW-0406">Ion transport</keyword>
<feature type="domain" description="Soluble ligand binding" evidence="17">
    <location>
        <begin position="169"/>
        <end position="216"/>
    </location>
</feature>
<evidence type="ECO:0000256" key="6">
    <source>
        <dbReference type="ARBA" id="ARBA00022692"/>
    </source>
</evidence>
<evidence type="ECO:0000259" key="18">
    <source>
        <dbReference type="Pfam" id="PF22461"/>
    </source>
</evidence>